<evidence type="ECO:0000313" key="1">
    <source>
        <dbReference type="EMBL" id="OGG05509.1"/>
    </source>
</evidence>
<reference evidence="1 2" key="1">
    <citation type="journal article" date="2016" name="Nat. Commun.">
        <title>Thousands of microbial genomes shed light on interconnected biogeochemical processes in an aquifer system.</title>
        <authorList>
            <person name="Anantharaman K."/>
            <person name="Brown C.T."/>
            <person name="Hug L.A."/>
            <person name="Sharon I."/>
            <person name="Castelle C.J."/>
            <person name="Probst A.J."/>
            <person name="Thomas B.C."/>
            <person name="Singh A."/>
            <person name="Wilkins M.J."/>
            <person name="Karaoz U."/>
            <person name="Brodie E.L."/>
            <person name="Williams K.H."/>
            <person name="Hubbard S.S."/>
            <person name="Banfield J.F."/>
        </authorList>
    </citation>
    <scope>NUCLEOTIDE SEQUENCE [LARGE SCALE GENOMIC DNA]</scope>
</reference>
<accession>A0A1F5YZ95</accession>
<gene>
    <name evidence="1" type="ORF">A2777_04525</name>
</gene>
<protein>
    <submittedName>
        <fullName evidence="1">Uncharacterized protein</fullName>
    </submittedName>
</protein>
<comment type="caution">
    <text evidence="1">The sequence shown here is derived from an EMBL/GenBank/DDBJ whole genome shotgun (WGS) entry which is preliminary data.</text>
</comment>
<proteinExistence type="predicted"/>
<evidence type="ECO:0000313" key="2">
    <source>
        <dbReference type="Proteomes" id="UP000177354"/>
    </source>
</evidence>
<dbReference type="Proteomes" id="UP000177354">
    <property type="component" value="Unassembled WGS sequence"/>
</dbReference>
<dbReference type="EMBL" id="MFJF01000032">
    <property type="protein sequence ID" value="OGG05509.1"/>
    <property type="molecule type" value="Genomic_DNA"/>
</dbReference>
<organism evidence="1 2">
    <name type="scientific">Candidatus Gottesmanbacteria bacterium RIFCSPHIGHO2_01_FULL_40_15</name>
    <dbReference type="NCBI Taxonomy" id="1798376"/>
    <lineage>
        <taxon>Bacteria</taxon>
        <taxon>Candidatus Gottesmaniibacteriota</taxon>
    </lineage>
</organism>
<dbReference type="AlphaFoldDB" id="A0A1F5YZ95"/>
<name>A0A1F5YZ95_9BACT</name>
<sequence length="267" mass="30208">MQENSRNFSNSPPFSGLITSSIRMFRRDNGNSSLPLNQILDSSGFQNYLLSYLAFQEQRKIENPVINVKNAFKNPGFLPPTALEAYFYHQINPETGRSFSSYDIVTRIADLGSVSLDSIARLNRHNQLASRVVKILSENEVKKPQDILALQEADIVFSAILASLRVSLYTNPSALKYRNITRKEVARGIKNYRVVEDHESGNIKENYILPVVRRSGLVTIPINPVWSNLTPNQQEGWLFAQMLGKTGHPLLRSLARPLIYDSSHLLH</sequence>